<sequence length="204" mass="23496">MAFAKYFSCCLGRQFPLRYPRSLPVAGATGSFSRQQDPRPIEDDIPNSICIITFSDSGQIVQDWMNGFQRLRPTTPCVFRFAYATHGFESPFITNRAGAMKYLKDEGERWQEYFDKGTMSPPDGPWQFSNGTPKQLHGELQTAFEFWTFPLEPQGPSGKDYQRPRGFSIPFYYFLPINHSYAYFTYIGLTSMRFQGLYGDLLCL</sequence>
<protein>
    <submittedName>
        <fullName evidence="1">Uncharacterized protein</fullName>
    </submittedName>
</protein>
<proteinExistence type="predicted"/>
<reference evidence="1" key="2">
    <citation type="submission" date="2012-06" db="EMBL/GenBank/DDBJ databases">
        <title>Annotation of the Genome Sequence of Fusarium oxysporum Fo47.</title>
        <authorList>
            <consortium name="The Broad Institute Genomics Platform"/>
            <person name="Ma L.-J."/>
            <person name="Corby-Kistler H."/>
            <person name="Broz K."/>
            <person name="Gale L.R."/>
            <person name="Jonkers W."/>
            <person name="O'Donnell K."/>
            <person name="Ploetz R."/>
            <person name="Steinberg C."/>
            <person name="Schwartz D.C."/>
            <person name="VanEtten H."/>
            <person name="Zhou S."/>
            <person name="Young S.K."/>
            <person name="Zeng Q."/>
            <person name="Gargeya S."/>
            <person name="Fitzgerald M."/>
            <person name="Abouelleil A."/>
            <person name="Alvarado L."/>
            <person name="Chapman S.B."/>
            <person name="Gainer-Dewar J."/>
            <person name="Goldberg J."/>
            <person name="Griggs A."/>
            <person name="Gujja S."/>
            <person name="Hansen M."/>
            <person name="Howarth C."/>
            <person name="Imamovic A."/>
            <person name="Ireland A."/>
            <person name="Larimer J."/>
            <person name="McCowan C."/>
            <person name="Murphy C."/>
            <person name="Pearson M."/>
            <person name="Poon T.W."/>
            <person name="Priest M."/>
            <person name="Roberts A."/>
            <person name="Saif S."/>
            <person name="Shea T."/>
            <person name="Sykes S."/>
            <person name="Wortman J."/>
            <person name="Nusbaum C."/>
            <person name="Birren B."/>
        </authorList>
    </citation>
    <scope>NUCLEOTIDE SEQUENCE</scope>
    <source>
        <strain evidence="1">Fo47</strain>
    </source>
</reference>
<accession>W9JK06</accession>
<dbReference type="Proteomes" id="UP000030766">
    <property type="component" value="Unassembled WGS sequence"/>
</dbReference>
<dbReference type="HOGENOM" id="CLU_1540101_0_0_1"/>
<dbReference type="VEuPathDB" id="FungiDB:FOZG_15267"/>
<gene>
    <name evidence="1" type="ORF">FOZG_15267</name>
</gene>
<dbReference type="EMBL" id="JH717908">
    <property type="protein sequence ID" value="EWZ30824.1"/>
    <property type="molecule type" value="Genomic_DNA"/>
</dbReference>
<name>W9JK06_FUSOX</name>
<reference evidence="1" key="1">
    <citation type="submission" date="2011-06" db="EMBL/GenBank/DDBJ databases">
        <title>The Genome Sequence of Fusarium oxysporum Fo47.</title>
        <authorList>
            <consortium name="The Broad Institute Genome Sequencing Platform"/>
            <person name="Ma L.-J."/>
            <person name="Gale L.R."/>
            <person name="Schwartz D.C."/>
            <person name="Zhou S."/>
            <person name="Corby-Kistler H."/>
            <person name="Young S.K."/>
            <person name="Zeng Q."/>
            <person name="Gargeya S."/>
            <person name="Fitzgerald M."/>
            <person name="Haas B."/>
            <person name="Abouelleil A."/>
            <person name="Alvarado L."/>
            <person name="Arachchi H.M."/>
            <person name="Berlin A."/>
            <person name="Brown A."/>
            <person name="Chapman S.B."/>
            <person name="Chen Z."/>
            <person name="Dunbar C."/>
            <person name="Freedman E."/>
            <person name="Gearin G."/>
            <person name="Gellesch M."/>
            <person name="Goldberg J."/>
            <person name="Griggs A."/>
            <person name="Gujja S."/>
            <person name="Heiman D."/>
            <person name="Howarth C."/>
            <person name="Larson L."/>
            <person name="Lui A."/>
            <person name="MacDonald P.J.P."/>
            <person name="Mehta T."/>
            <person name="Montmayeur A."/>
            <person name="Murphy C."/>
            <person name="Neiman D."/>
            <person name="Pearson M."/>
            <person name="Priest M."/>
            <person name="Roberts A."/>
            <person name="Saif S."/>
            <person name="Shea T."/>
            <person name="Shenoy N."/>
            <person name="Sisk P."/>
            <person name="Stolte C."/>
            <person name="Sykes S."/>
            <person name="Wortman J."/>
            <person name="Nusbaum C."/>
            <person name="Birren B."/>
        </authorList>
    </citation>
    <scope>NUCLEOTIDE SEQUENCE [LARGE SCALE GENOMIC DNA]</scope>
    <source>
        <strain evidence="1">Fo47</strain>
    </source>
</reference>
<organism evidence="1">
    <name type="scientific">Fusarium oxysporum Fo47</name>
    <dbReference type="NCBI Taxonomy" id="660027"/>
    <lineage>
        <taxon>Eukaryota</taxon>
        <taxon>Fungi</taxon>
        <taxon>Dikarya</taxon>
        <taxon>Ascomycota</taxon>
        <taxon>Pezizomycotina</taxon>
        <taxon>Sordariomycetes</taxon>
        <taxon>Hypocreomycetidae</taxon>
        <taxon>Hypocreales</taxon>
        <taxon>Nectriaceae</taxon>
        <taxon>Fusarium</taxon>
        <taxon>Fusarium oxysporum species complex</taxon>
    </lineage>
</organism>
<dbReference type="AlphaFoldDB" id="W9JK06"/>
<evidence type="ECO:0000313" key="1">
    <source>
        <dbReference type="EMBL" id="EWZ30824.1"/>
    </source>
</evidence>